<proteinExistence type="predicted"/>
<comment type="caution">
    <text evidence="1">The sequence shown here is derived from an EMBL/GenBank/DDBJ whole genome shotgun (WGS) entry which is preliminary data.</text>
</comment>
<evidence type="ECO:0000313" key="1">
    <source>
        <dbReference type="EMBL" id="TXE21683.1"/>
    </source>
</evidence>
<dbReference type="Proteomes" id="UP000321126">
    <property type="component" value="Unassembled WGS sequence"/>
</dbReference>
<organism evidence="1 2">
    <name type="scientific">Serratia marcescens</name>
    <dbReference type="NCBI Taxonomy" id="615"/>
    <lineage>
        <taxon>Bacteria</taxon>
        <taxon>Pseudomonadati</taxon>
        <taxon>Pseudomonadota</taxon>
        <taxon>Gammaproteobacteria</taxon>
        <taxon>Enterobacterales</taxon>
        <taxon>Yersiniaceae</taxon>
        <taxon>Serratia</taxon>
    </lineage>
</organism>
<sequence length="217" mass="24208">MSKTFTCILNQDVVKFTNFTTSLASSMAYREFDALIPRRQRAKLSITSRLAGGLWQYYDLNKQLEGQDADPKNTPLLILNRYANWDYVTEMMCSDIAVTLEAVNSYVATAWFPASLQGYLTIEQGNKAEAITLATNNVHMQAAAIESLFLRNLQGEKIGTVVVGTFECLPRRIGAHNITDGKPVAFGAFSLISSESSKEDISEILSTHKELYRYVKS</sequence>
<protein>
    <submittedName>
        <fullName evidence="1">Uncharacterized protein</fullName>
    </submittedName>
</protein>
<dbReference type="RefSeq" id="WP_147882441.1">
    <property type="nucleotide sequence ID" value="NZ_VOUQ01000072.1"/>
</dbReference>
<gene>
    <name evidence="1" type="ORF">FOT62_27575</name>
</gene>
<dbReference type="AlphaFoldDB" id="A0A5C7BCL3"/>
<dbReference type="EMBL" id="VOUQ01000072">
    <property type="protein sequence ID" value="TXE21683.1"/>
    <property type="molecule type" value="Genomic_DNA"/>
</dbReference>
<name>A0A5C7BCL3_SERMA</name>
<reference evidence="1 2" key="1">
    <citation type="submission" date="2019-07" db="EMBL/GenBank/DDBJ databases">
        <title>Serratia strains were isolated from fresh produce.</title>
        <authorList>
            <person name="Cho G.-S."/>
            <person name="Stein M."/>
            <person name="Lee W."/>
            <person name="Suh S.H."/>
            <person name="Franz C.M.A.P."/>
        </authorList>
    </citation>
    <scope>NUCLEOTIDE SEQUENCE [LARGE SCALE GENOMIC DNA]</scope>
    <source>
        <strain evidence="1 2">S16</strain>
    </source>
</reference>
<accession>A0A5C7BCL3</accession>
<evidence type="ECO:0000313" key="2">
    <source>
        <dbReference type="Proteomes" id="UP000321126"/>
    </source>
</evidence>